<feature type="region of interest" description="Disordered" evidence="1">
    <location>
        <begin position="260"/>
        <end position="304"/>
    </location>
</feature>
<feature type="region of interest" description="Disordered" evidence="1">
    <location>
        <begin position="74"/>
        <end position="148"/>
    </location>
</feature>
<gene>
    <name evidence="2" type="ORF">IWQ62_004508</name>
</gene>
<dbReference type="OrthoDB" id="5674481at2759"/>
<reference evidence="2" key="1">
    <citation type="submission" date="2022-07" db="EMBL/GenBank/DDBJ databases">
        <title>Phylogenomic reconstructions and comparative analyses of Kickxellomycotina fungi.</title>
        <authorList>
            <person name="Reynolds N.K."/>
            <person name="Stajich J.E."/>
            <person name="Barry K."/>
            <person name="Grigoriev I.V."/>
            <person name="Crous P."/>
            <person name="Smith M.E."/>
        </authorList>
    </citation>
    <scope>NUCLEOTIDE SEQUENCE</scope>
    <source>
        <strain evidence="2">RSA 1196</strain>
    </source>
</reference>
<feature type="compositionally biased region" description="Polar residues" evidence="1">
    <location>
        <begin position="74"/>
        <end position="112"/>
    </location>
</feature>
<organism evidence="2 3">
    <name type="scientific">Dispira parvispora</name>
    <dbReference type="NCBI Taxonomy" id="1520584"/>
    <lineage>
        <taxon>Eukaryota</taxon>
        <taxon>Fungi</taxon>
        <taxon>Fungi incertae sedis</taxon>
        <taxon>Zoopagomycota</taxon>
        <taxon>Kickxellomycotina</taxon>
        <taxon>Dimargaritomycetes</taxon>
        <taxon>Dimargaritales</taxon>
        <taxon>Dimargaritaceae</taxon>
        <taxon>Dispira</taxon>
    </lineage>
</organism>
<name>A0A9W8E1W9_9FUNG</name>
<keyword evidence="3" id="KW-1185">Reference proteome</keyword>
<dbReference type="AlphaFoldDB" id="A0A9W8E1W9"/>
<feature type="compositionally biased region" description="Low complexity" evidence="1">
    <location>
        <begin position="266"/>
        <end position="275"/>
    </location>
</feature>
<proteinExistence type="predicted"/>
<feature type="compositionally biased region" description="Polar residues" evidence="1">
    <location>
        <begin position="200"/>
        <end position="214"/>
    </location>
</feature>
<comment type="caution">
    <text evidence="2">The sequence shown here is derived from an EMBL/GenBank/DDBJ whole genome shotgun (WGS) entry which is preliminary data.</text>
</comment>
<feature type="region of interest" description="Disordered" evidence="1">
    <location>
        <begin position="46"/>
        <end position="65"/>
    </location>
</feature>
<accession>A0A9W8E1W9</accession>
<evidence type="ECO:0000256" key="1">
    <source>
        <dbReference type="SAM" id="MobiDB-lite"/>
    </source>
</evidence>
<evidence type="ECO:0000313" key="2">
    <source>
        <dbReference type="EMBL" id="KAJ1959704.1"/>
    </source>
</evidence>
<dbReference type="Proteomes" id="UP001150925">
    <property type="component" value="Unassembled WGS sequence"/>
</dbReference>
<feature type="compositionally biased region" description="Polar residues" evidence="1">
    <location>
        <begin position="173"/>
        <end position="182"/>
    </location>
</feature>
<protein>
    <submittedName>
        <fullName evidence="2">Uncharacterized protein</fullName>
    </submittedName>
</protein>
<dbReference type="EMBL" id="JANBPY010001519">
    <property type="protein sequence ID" value="KAJ1959704.1"/>
    <property type="molecule type" value="Genomic_DNA"/>
</dbReference>
<feature type="compositionally biased region" description="Polar residues" evidence="1">
    <location>
        <begin position="46"/>
        <end position="58"/>
    </location>
</feature>
<evidence type="ECO:0000313" key="3">
    <source>
        <dbReference type="Proteomes" id="UP001150925"/>
    </source>
</evidence>
<feature type="compositionally biased region" description="Low complexity" evidence="1">
    <location>
        <begin position="230"/>
        <end position="240"/>
    </location>
</feature>
<feature type="compositionally biased region" description="Polar residues" evidence="1">
    <location>
        <begin position="276"/>
        <end position="300"/>
    </location>
</feature>
<feature type="compositionally biased region" description="Basic residues" evidence="1">
    <location>
        <begin position="183"/>
        <end position="192"/>
    </location>
</feature>
<sequence length="359" mass="38145">MASNLPTTTVIHCFQCQRDITTLNLVARTRHVEQCLGLAPLVTTVNPSLEGESPTSDFKPTGCARGLTRSTTLPSAWTDCNGQTSLRSVQTPLTQTSPHPETTPREGTQGVSHRSDSDGGNGLPGPETSVRPRKATARGSSSRLTKEDRNCPDFQLALALSASLIKPQVSDVISTTGASHQGSRTRKRRSKKGSSDKANDNPSKVQATLTTDINLPNRPTPKHKHGLAASGSTPPSTSVWPVSAAKQLGAQNMWVILRQGNDSPSDELPSSSPCPTRQTTQSLNAAESSHLSPRPTSTEIPTLELPPSSIPSLVPTLVSGVSASAQDLWTIGSLSPTSLSSEDAYRLYQCPFLQSRPIC</sequence>
<feature type="region of interest" description="Disordered" evidence="1">
    <location>
        <begin position="173"/>
        <end position="240"/>
    </location>
</feature>